<sequence length="997" mass="109660">MHETIIHFSDQTTNKVGGVRRSSRLASRSNVADESALNLSSTLVEGASPSFSVQQSKRRSVSISHVESEATIIHLAKEVDAFEKNILEKEMAEVTENVQEISKSTRIEASGNREEAAAVEQEVLVTPRMSRKSRKSVMIIAPGDDVPTVGPTESRQAGLIPDKGLVIETTSCNSTVVSKAATPSILRKSKRRSVMTASEIAAEQVPTSITPQRSRRSVGSVLKGVDYSTPAATKDETPSSTRSKRRSIVSETMPEEHDESAPVTTSTPSMRRSSRKSVAIAPVVEEIAECVDGNQDQGQDMEMGPSEVVSSIPHVGPKSGEDTSDSNDEVFNDSLKENISPRRNVRTPKHIRNKSFGGFRLPSADSVVLSGKRKRKSMLPKSPEEWVQVLENSPMVEMTRRKPKHTNTSLPIMDLDEDILADTYLVSSDKAGPSNAVTCPSPVTRPVVSREEAVSSEVEPSVMDTEAASSEPCSKTTGTPVNHKETVQVEEITSTQSGSDGEETCSGEGTVYDVLYFRNLLVTETVRLRSLCQKWDLINTPDLTEEVQGQIRTTVGKAQLLMNQRFKQFEGLVDACEFNTGEKRTTCIDLKGFWDMVNIQVEDVNDKFDELTKRQARDWDHLTPKMLPVKVVKKKVKKAPVVKAGKSKFAAFRAQMKQKPQPVRSPGQKKTPKFNPRAGTPTKKATPSTPTGKPASTENTPASSEHTQVTQDTKETLALPATNTQRFAGVRTPARKSYVPVVPSPLLQDTTPAPRPTRTCTQKTPKRPLEDEDMITSDCKRLKATPGRGLRPRRSVNFSEEAPASPAVGALDPEMARLLQPTVIESPGSDTDILRYLQPTESTSNTDNVMGGQEDDIFAKYLQPQENEVPPEKTSKGRRSSLKGCRSTERRRSKSAAVHFSGSSDEEASHMKFPRTPYNRDSIAKPRRSIRRSSIVQKNDDDDDDIFSINNIDNNENIPPPSFRSPRPSLLGTPPNMNRSRKVNRDVPTATLISFTP</sequence>
<feature type="compositionally biased region" description="Low complexity" evidence="2">
    <location>
        <begin position="947"/>
        <end position="957"/>
    </location>
</feature>
<feature type="region of interest" description="Disordered" evidence="2">
    <location>
        <begin position="205"/>
        <end position="278"/>
    </location>
</feature>
<comment type="caution">
    <text evidence="3">The sequence shown here is derived from an EMBL/GenBank/DDBJ whole genome shotgun (WGS) entry which is preliminary data.</text>
</comment>
<dbReference type="Proteomes" id="UP000828390">
    <property type="component" value="Unassembled WGS sequence"/>
</dbReference>
<evidence type="ECO:0000313" key="3">
    <source>
        <dbReference type="EMBL" id="KAH3693227.1"/>
    </source>
</evidence>
<evidence type="ECO:0000256" key="1">
    <source>
        <dbReference type="ARBA" id="ARBA00008839"/>
    </source>
</evidence>
<dbReference type="EMBL" id="JAIWYP010000017">
    <property type="protein sequence ID" value="KAH3693227.1"/>
    <property type="molecule type" value="Genomic_DNA"/>
</dbReference>
<dbReference type="PANTHER" id="PTHR12353">
    <property type="entry name" value="DISKS LARGE-ASSOCIATED PROTEIN DAP SAP90/PSD-95-ASSOCIATED PROTEIN"/>
    <property type="match status" value="1"/>
</dbReference>
<feature type="region of interest" description="Disordered" evidence="2">
    <location>
        <begin position="452"/>
        <end position="481"/>
    </location>
</feature>
<keyword evidence="4" id="KW-1185">Reference proteome</keyword>
<organism evidence="3 4">
    <name type="scientific">Dreissena polymorpha</name>
    <name type="common">Zebra mussel</name>
    <name type="synonym">Mytilus polymorpha</name>
    <dbReference type="NCBI Taxonomy" id="45954"/>
    <lineage>
        <taxon>Eukaryota</taxon>
        <taxon>Metazoa</taxon>
        <taxon>Spiralia</taxon>
        <taxon>Lophotrochozoa</taxon>
        <taxon>Mollusca</taxon>
        <taxon>Bivalvia</taxon>
        <taxon>Autobranchia</taxon>
        <taxon>Heteroconchia</taxon>
        <taxon>Euheterodonta</taxon>
        <taxon>Imparidentia</taxon>
        <taxon>Neoheterodontei</taxon>
        <taxon>Myida</taxon>
        <taxon>Dreissenoidea</taxon>
        <taxon>Dreissenidae</taxon>
        <taxon>Dreissena</taxon>
    </lineage>
</organism>
<comment type="similarity">
    <text evidence="1">Belongs to the SAPAP family.</text>
</comment>
<dbReference type="AlphaFoldDB" id="A0A9D4BFK0"/>
<feature type="compositionally biased region" description="Polar residues" evidence="2">
    <location>
        <begin position="467"/>
        <end position="480"/>
    </location>
</feature>
<name>A0A9D4BFK0_DREPO</name>
<proteinExistence type="inferred from homology"/>
<feature type="region of interest" description="Disordered" evidence="2">
    <location>
        <begin position="866"/>
        <end position="997"/>
    </location>
</feature>
<reference evidence="3" key="1">
    <citation type="journal article" date="2019" name="bioRxiv">
        <title>The Genome of the Zebra Mussel, Dreissena polymorpha: A Resource for Invasive Species Research.</title>
        <authorList>
            <person name="McCartney M.A."/>
            <person name="Auch B."/>
            <person name="Kono T."/>
            <person name="Mallez S."/>
            <person name="Zhang Y."/>
            <person name="Obille A."/>
            <person name="Becker A."/>
            <person name="Abrahante J.E."/>
            <person name="Garbe J."/>
            <person name="Badalamenti J.P."/>
            <person name="Herman A."/>
            <person name="Mangelson H."/>
            <person name="Liachko I."/>
            <person name="Sullivan S."/>
            <person name="Sone E.D."/>
            <person name="Koren S."/>
            <person name="Silverstein K.A.T."/>
            <person name="Beckman K.B."/>
            <person name="Gohl D.M."/>
        </authorList>
    </citation>
    <scope>NUCLEOTIDE SEQUENCE</scope>
    <source>
        <strain evidence="3">Duluth1</strain>
        <tissue evidence="3">Whole animal</tissue>
    </source>
</reference>
<reference evidence="3" key="2">
    <citation type="submission" date="2020-11" db="EMBL/GenBank/DDBJ databases">
        <authorList>
            <person name="McCartney M.A."/>
            <person name="Auch B."/>
            <person name="Kono T."/>
            <person name="Mallez S."/>
            <person name="Becker A."/>
            <person name="Gohl D.M."/>
            <person name="Silverstein K.A.T."/>
            <person name="Koren S."/>
            <person name="Bechman K.B."/>
            <person name="Herman A."/>
            <person name="Abrahante J.E."/>
            <person name="Garbe J."/>
        </authorList>
    </citation>
    <scope>NUCLEOTIDE SEQUENCE</scope>
    <source>
        <strain evidence="3">Duluth1</strain>
        <tissue evidence="3">Whole animal</tissue>
    </source>
</reference>
<evidence type="ECO:0008006" key="5">
    <source>
        <dbReference type="Google" id="ProtNLM"/>
    </source>
</evidence>
<gene>
    <name evidence="3" type="ORF">DPMN_192630</name>
</gene>
<dbReference type="InterPro" id="IPR005026">
    <property type="entry name" value="SAPAP"/>
</dbReference>
<feature type="compositionally biased region" description="Acidic residues" evidence="2">
    <location>
        <begin position="322"/>
        <end position="331"/>
    </location>
</feature>
<feature type="region of interest" description="Disordered" evidence="2">
    <location>
        <begin position="744"/>
        <end position="767"/>
    </location>
</feature>
<evidence type="ECO:0000313" key="4">
    <source>
        <dbReference type="Proteomes" id="UP000828390"/>
    </source>
</evidence>
<feature type="compositionally biased region" description="Low complexity" evidence="2">
    <location>
        <begin position="678"/>
        <end position="697"/>
    </location>
</feature>
<feature type="compositionally biased region" description="Polar residues" evidence="2">
    <location>
        <begin position="698"/>
        <end position="711"/>
    </location>
</feature>
<feature type="region of interest" description="Disordered" evidence="2">
    <location>
        <begin position="295"/>
        <end position="342"/>
    </location>
</feature>
<feature type="compositionally biased region" description="Low complexity" evidence="2">
    <location>
        <begin position="750"/>
        <end position="761"/>
    </location>
</feature>
<evidence type="ECO:0000256" key="2">
    <source>
        <dbReference type="SAM" id="MobiDB-lite"/>
    </source>
</evidence>
<protein>
    <recommendedName>
        <fullName evidence="5">Disks large-associated protein 5</fullName>
    </recommendedName>
</protein>
<dbReference type="Pfam" id="PF03359">
    <property type="entry name" value="GKAP"/>
    <property type="match status" value="1"/>
</dbReference>
<accession>A0A9D4BFK0</accession>
<dbReference type="PANTHER" id="PTHR12353:SF1">
    <property type="entry name" value="DISKS LARGE-ASSOCIATED PROTEIN 5"/>
    <property type="match status" value="1"/>
</dbReference>
<feature type="region of interest" description="Disordered" evidence="2">
    <location>
        <begin position="653"/>
        <end position="721"/>
    </location>
</feature>
<dbReference type="GO" id="GO:0023052">
    <property type="term" value="P:signaling"/>
    <property type="evidence" value="ECO:0007669"/>
    <property type="project" value="InterPro"/>
</dbReference>